<name>A0A6G1IFC1_9PLEO</name>
<feature type="transmembrane region" description="Helical" evidence="1">
    <location>
        <begin position="14"/>
        <end position="37"/>
    </location>
</feature>
<keyword evidence="1" id="KW-1133">Transmembrane helix</keyword>
<dbReference type="EMBL" id="MU005632">
    <property type="protein sequence ID" value="KAF2676599.1"/>
    <property type="molecule type" value="Genomic_DNA"/>
</dbReference>
<protein>
    <submittedName>
        <fullName evidence="2">Uncharacterized protein</fullName>
    </submittedName>
</protein>
<keyword evidence="3" id="KW-1185">Reference proteome</keyword>
<dbReference type="AlphaFoldDB" id="A0A6G1IFC1"/>
<keyword evidence="1" id="KW-0472">Membrane</keyword>
<dbReference type="Proteomes" id="UP000799291">
    <property type="component" value="Unassembled WGS sequence"/>
</dbReference>
<evidence type="ECO:0000313" key="3">
    <source>
        <dbReference type="Proteomes" id="UP000799291"/>
    </source>
</evidence>
<keyword evidence="1" id="KW-0812">Transmembrane</keyword>
<accession>A0A6G1IFC1</accession>
<organism evidence="2 3">
    <name type="scientific">Lentithecium fluviatile CBS 122367</name>
    <dbReference type="NCBI Taxonomy" id="1168545"/>
    <lineage>
        <taxon>Eukaryota</taxon>
        <taxon>Fungi</taxon>
        <taxon>Dikarya</taxon>
        <taxon>Ascomycota</taxon>
        <taxon>Pezizomycotina</taxon>
        <taxon>Dothideomycetes</taxon>
        <taxon>Pleosporomycetidae</taxon>
        <taxon>Pleosporales</taxon>
        <taxon>Massarineae</taxon>
        <taxon>Lentitheciaceae</taxon>
        <taxon>Lentithecium</taxon>
    </lineage>
</organism>
<sequence>MSPILKRDNMGYDIAPAAIVVLCMCGAGVLLVMCYAASRLFMSVDSNGLKPLTVDQHEYMATVRARNLDILASEARMSRRLVVGDGSGLAKVVWG</sequence>
<dbReference type="OrthoDB" id="3641893at2759"/>
<gene>
    <name evidence="2" type="ORF">K458DRAFT_396759</name>
</gene>
<proteinExistence type="predicted"/>
<evidence type="ECO:0000256" key="1">
    <source>
        <dbReference type="SAM" id="Phobius"/>
    </source>
</evidence>
<reference evidence="2" key="1">
    <citation type="journal article" date="2020" name="Stud. Mycol.">
        <title>101 Dothideomycetes genomes: a test case for predicting lifestyles and emergence of pathogens.</title>
        <authorList>
            <person name="Haridas S."/>
            <person name="Albert R."/>
            <person name="Binder M."/>
            <person name="Bloem J."/>
            <person name="Labutti K."/>
            <person name="Salamov A."/>
            <person name="Andreopoulos B."/>
            <person name="Baker S."/>
            <person name="Barry K."/>
            <person name="Bills G."/>
            <person name="Bluhm B."/>
            <person name="Cannon C."/>
            <person name="Castanera R."/>
            <person name="Culley D."/>
            <person name="Daum C."/>
            <person name="Ezra D."/>
            <person name="Gonzalez J."/>
            <person name="Henrissat B."/>
            <person name="Kuo A."/>
            <person name="Liang C."/>
            <person name="Lipzen A."/>
            <person name="Lutzoni F."/>
            <person name="Magnuson J."/>
            <person name="Mondo S."/>
            <person name="Nolan M."/>
            <person name="Ohm R."/>
            <person name="Pangilinan J."/>
            <person name="Park H.-J."/>
            <person name="Ramirez L."/>
            <person name="Alfaro M."/>
            <person name="Sun H."/>
            <person name="Tritt A."/>
            <person name="Yoshinaga Y."/>
            <person name="Zwiers L.-H."/>
            <person name="Turgeon B."/>
            <person name="Goodwin S."/>
            <person name="Spatafora J."/>
            <person name="Crous P."/>
            <person name="Grigoriev I."/>
        </authorList>
    </citation>
    <scope>NUCLEOTIDE SEQUENCE</scope>
    <source>
        <strain evidence="2">CBS 122367</strain>
    </source>
</reference>
<evidence type="ECO:0000313" key="2">
    <source>
        <dbReference type="EMBL" id="KAF2676599.1"/>
    </source>
</evidence>